<gene>
    <name evidence="9 12" type="primary">lspA</name>
    <name evidence="12" type="ORF">HMPREF9371_1225</name>
</gene>
<dbReference type="STRING" id="1032488.HMPREF9371_1225"/>
<evidence type="ECO:0000256" key="6">
    <source>
        <dbReference type="ARBA" id="ARBA00022801"/>
    </source>
</evidence>
<evidence type="ECO:0000256" key="1">
    <source>
        <dbReference type="ARBA" id="ARBA00006139"/>
    </source>
</evidence>
<sequence length="220" mass="24749">MDGQIIENKFRSCIIIKNKFARKPPCSGVPGRPGRHFIVECASFFGDTAFMSHSTVSRPPLWPYFVLAVLAVAADQITKIMVLNHIPFQARLPVINGFFDLTHVYNPGAAFSFLADAGGWQKYFFTGFAVVVCLYLGRNILKREFRGWSAWAAAMIMGGAIGNVIDRLLYGHVVDFLLVYWRNHYYPAFNIADSFICVGAALFVWAGIQEARREKRQQAT</sequence>
<evidence type="ECO:0000256" key="11">
    <source>
        <dbReference type="RuleBase" id="RU004181"/>
    </source>
</evidence>
<evidence type="ECO:0000256" key="4">
    <source>
        <dbReference type="ARBA" id="ARBA00022692"/>
    </source>
</evidence>
<dbReference type="EC" id="3.4.23.36" evidence="9"/>
<dbReference type="HOGENOM" id="CLU_083252_4_0_4"/>
<feature type="transmembrane region" description="Helical" evidence="9">
    <location>
        <begin position="185"/>
        <end position="208"/>
    </location>
</feature>
<comment type="caution">
    <text evidence="12">The sequence shown here is derived from an EMBL/GenBank/DDBJ whole genome shotgun (WGS) entry which is preliminary data.</text>
</comment>
<comment type="similarity">
    <text evidence="1 9 11">Belongs to the peptidase A8 family.</text>
</comment>
<feature type="active site" evidence="9">
    <location>
        <position position="175"/>
    </location>
</feature>
<evidence type="ECO:0000256" key="10">
    <source>
        <dbReference type="RuleBase" id="RU000594"/>
    </source>
</evidence>
<keyword evidence="7 9" id="KW-1133">Transmembrane helix</keyword>
<evidence type="ECO:0000256" key="5">
    <source>
        <dbReference type="ARBA" id="ARBA00022750"/>
    </source>
</evidence>
<organism evidence="12 13">
    <name type="scientific">Neisseria shayeganii 871</name>
    <dbReference type="NCBI Taxonomy" id="1032488"/>
    <lineage>
        <taxon>Bacteria</taxon>
        <taxon>Pseudomonadati</taxon>
        <taxon>Pseudomonadota</taxon>
        <taxon>Betaproteobacteria</taxon>
        <taxon>Neisseriales</taxon>
        <taxon>Neisseriaceae</taxon>
        <taxon>Neisseria</taxon>
    </lineage>
</organism>
<dbReference type="PRINTS" id="PR00781">
    <property type="entry name" value="LIPOSIGPTASE"/>
</dbReference>
<dbReference type="PATRIC" id="fig|1032488.3.peg.1150"/>
<keyword evidence="6 9" id="KW-0378">Hydrolase</keyword>
<dbReference type="PROSITE" id="PS00855">
    <property type="entry name" value="SPASE_II"/>
    <property type="match status" value="1"/>
</dbReference>
<dbReference type="PANTHER" id="PTHR33695:SF1">
    <property type="entry name" value="LIPOPROTEIN SIGNAL PEPTIDASE"/>
    <property type="match status" value="1"/>
</dbReference>
<evidence type="ECO:0000313" key="12">
    <source>
        <dbReference type="EMBL" id="EGY52570.1"/>
    </source>
</evidence>
<comment type="subcellular location">
    <subcellularLocation>
        <location evidence="9">Cell membrane</location>
        <topology evidence="9">Multi-pass membrane protein</topology>
    </subcellularLocation>
</comment>
<evidence type="ECO:0000256" key="9">
    <source>
        <dbReference type="HAMAP-Rule" id="MF_00161"/>
    </source>
</evidence>
<accession>G4CHY6</accession>
<dbReference type="EMBL" id="AGAY01000046">
    <property type="protein sequence ID" value="EGY52570.1"/>
    <property type="molecule type" value="Genomic_DNA"/>
</dbReference>
<dbReference type="HAMAP" id="MF_00161">
    <property type="entry name" value="LspA"/>
    <property type="match status" value="1"/>
</dbReference>
<proteinExistence type="inferred from homology"/>
<keyword evidence="5 9" id="KW-0064">Aspartyl protease</keyword>
<dbReference type="NCBIfam" id="TIGR00077">
    <property type="entry name" value="lspA"/>
    <property type="match status" value="1"/>
</dbReference>
<dbReference type="Pfam" id="PF01252">
    <property type="entry name" value="Peptidase_A8"/>
    <property type="match status" value="1"/>
</dbReference>
<reference evidence="12 13" key="1">
    <citation type="submission" date="2011-05" db="EMBL/GenBank/DDBJ databases">
        <authorList>
            <person name="Muzny D."/>
            <person name="Qin X."/>
            <person name="Deng J."/>
            <person name="Jiang H."/>
            <person name="Liu Y."/>
            <person name="Qu J."/>
            <person name="Song X.-Z."/>
            <person name="Zhang L."/>
            <person name="Thornton R."/>
            <person name="Coyle M."/>
            <person name="Francisco L."/>
            <person name="Jackson L."/>
            <person name="Javaid M."/>
            <person name="Korchina V."/>
            <person name="Kovar C."/>
            <person name="Mata R."/>
            <person name="Mathew T."/>
            <person name="Ngo R."/>
            <person name="Nguyen L."/>
            <person name="Nguyen N."/>
            <person name="Okwuonu G."/>
            <person name="Ongeri F."/>
            <person name="Pham C."/>
            <person name="Simmons D."/>
            <person name="Wilczek-Boney K."/>
            <person name="Hale W."/>
            <person name="Jakkamsetti A."/>
            <person name="Pham P."/>
            <person name="Ruth R."/>
            <person name="San Lucas F."/>
            <person name="Warren J."/>
            <person name="Zhang J."/>
            <person name="Zhao Z."/>
            <person name="Zhou C."/>
            <person name="Zhu D."/>
            <person name="Lee S."/>
            <person name="Bess C."/>
            <person name="Blankenburg K."/>
            <person name="Forbes L."/>
            <person name="Fu Q."/>
            <person name="Gubbala S."/>
            <person name="Hirani K."/>
            <person name="Jayaseelan J.C."/>
            <person name="Lara F."/>
            <person name="Munidasa M."/>
            <person name="Palculict T."/>
            <person name="Patil S."/>
            <person name="Pu L.-L."/>
            <person name="Saada N."/>
            <person name="Tang L."/>
            <person name="Weissenberger G."/>
            <person name="Zhu Y."/>
            <person name="Hemphill L."/>
            <person name="Shang Y."/>
            <person name="Youmans B."/>
            <person name="Ayvaz T."/>
            <person name="Ross M."/>
            <person name="Santibanez J."/>
            <person name="Aqrawi P."/>
            <person name="Gross S."/>
            <person name="Joshi V."/>
            <person name="Fowler G."/>
            <person name="Nazareth L."/>
            <person name="Reid J."/>
            <person name="Worley K."/>
            <person name="Petrosino J."/>
            <person name="Highlander S."/>
            <person name="Gibbs R."/>
        </authorList>
    </citation>
    <scope>NUCLEOTIDE SEQUENCE [LARGE SCALE GENOMIC DNA]</scope>
    <source>
        <strain evidence="12 13">871</strain>
    </source>
</reference>
<feature type="transmembrane region" description="Helical" evidence="9">
    <location>
        <begin position="148"/>
        <end position="165"/>
    </location>
</feature>
<dbReference type="InterPro" id="IPR001872">
    <property type="entry name" value="Peptidase_A8"/>
</dbReference>
<keyword evidence="4 9" id="KW-0812">Transmembrane</keyword>
<protein>
    <recommendedName>
        <fullName evidence="9">Lipoprotein signal peptidase</fullName>
        <ecNumber evidence="9">3.4.23.36</ecNumber>
    </recommendedName>
    <alternativeName>
        <fullName evidence="9">Prolipoprotein signal peptidase</fullName>
    </alternativeName>
    <alternativeName>
        <fullName evidence="9">Signal peptidase II</fullName>
        <shortName evidence="9">SPase II</shortName>
    </alternativeName>
</protein>
<keyword evidence="13" id="KW-1185">Reference proteome</keyword>
<feature type="transmembrane region" description="Helical" evidence="9">
    <location>
        <begin position="120"/>
        <end position="136"/>
    </location>
</feature>
<comment type="pathway">
    <text evidence="9">Protein modification; lipoprotein biosynthesis (signal peptide cleavage).</text>
</comment>
<name>G4CHY6_9NEIS</name>
<evidence type="ECO:0000256" key="8">
    <source>
        <dbReference type="ARBA" id="ARBA00023136"/>
    </source>
</evidence>
<keyword evidence="2 9" id="KW-1003">Cell membrane</keyword>
<dbReference type="AlphaFoldDB" id="G4CHY6"/>
<feature type="active site" evidence="9">
    <location>
        <position position="193"/>
    </location>
</feature>
<keyword evidence="8 9" id="KW-0472">Membrane</keyword>
<evidence type="ECO:0000256" key="2">
    <source>
        <dbReference type="ARBA" id="ARBA00022475"/>
    </source>
</evidence>
<dbReference type="UniPathway" id="UPA00665"/>
<evidence type="ECO:0000256" key="7">
    <source>
        <dbReference type="ARBA" id="ARBA00022989"/>
    </source>
</evidence>
<dbReference type="GO" id="GO:0006508">
    <property type="term" value="P:proteolysis"/>
    <property type="evidence" value="ECO:0007669"/>
    <property type="project" value="UniProtKB-KW"/>
</dbReference>
<evidence type="ECO:0000313" key="13">
    <source>
        <dbReference type="Proteomes" id="UP000003019"/>
    </source>
</evidence>
<dbReference type="GO" id="GO:0005886">
    <property type="term" value="C:plasma membrane"/>
    <property type="evidence" value="ECO:0007669"/>
    <property type="project" value="UniProtKB-SubCell"/>
</dbReference>
<dbReference type="PANTHER" id="PTHR33695">
    <property type="entry name" value="LIPOPROTEIN SIGNAL PEPTIDASE"/>
    <property type="match status" value="1"/>
</dbReference>
<dbReference type="Proteomes" id="UP000003019">
    <property type="component" value="Unassembled WGS sequence"/>
</dbReference>
<comment type="catalytic activity">
    <reaction evidence="9 10">
        <text>Release of signal peptides from bacterial membrane prolipoproteins. Hydrolyzes -Xaa-Yaa-Zaa-|-(S,diacylglyceryl)Cys-, in which Xaa is hydrophobic (preferably Leu), and Yaa (Ala or Ser) and Zaa (Gly or Ala) have small, neutral side chains.</text>
        <dbReference type="EC" id="3.4.23.36"/>
    </reaction>
</comment>
<feature type="transmembrane region" description="Helical" evidence="9">
    <location>
        <begin position="61"/>
        <end position="82"/>
    </location>
</feature>
<evidence type="ECO:0000256" key="3">
    <source>
        <dbReference type="ARBA" id="ARBA00022670"/>
    </source>
</evidence>
<dbReference type="GO" id="GO:0004190">
    <property type="term" value="F:aspartic-type endopeptidase activity"/>
    <property type="evidence" value="ECO:0007669"/>
    <property type="project" value="UniProtKB-UniRule"/>
</dbReference>
<keyword evidence="3 9" id="KW-0645">Protease</keyword>
<comment type="function">
    <text evidence="9 10">This protein specifically catalyzes the removal of signal peptides from prolipoproteins.</text>
</comment>